<proteinExistence type="predicted"/>
<organism evidence="1">
    <name type="scientific">marine sediment metagenome</name>
    <dbReference type="NCBI Taxonomy" id="412755"/>
    <lineage>
        <taxon>unclassified sequences</taxon>
        <taxon>metagenomes</taxon>
        <taxon>ecological metagenomes</taxon>
    </lineage>
</organism>
<accession>X1U1I2</accession>
<reference evidence="1" key="1">
    <citation type="journal article" date="2014" name="Front. Microbiol.">
        <title>High frequency of phylogenetically diverse reductive dehalogenase-homologous genes in deep subseafloor sedimentary metagenomes.</title>
        <authorList>
            <person name="Kawai M."/>
            <person name="Futagami T."/>
            <person name="Toyoda A."/>
            <person name="Takaki Y."/>
            <person name="Nishi S."/>
            <person name="Hori S."/>
            <person name="Arai W."/>
            <person name="Tsubouchi T."/>
            <person name="Morono Y."/>
            <person name="Uchiyama I."/>
            <person name="Ito T."/>
            <person name="Fujiyama A."/>
            <person name="Inagaki F."/>
            <person name="Takami H."/>
        </authorList>
    </citation>
    <scope>NUCLEOTIDE SEQUENCE</scope>
    <source>
        <strain evidence="1">Expedition CK06-06</strain>
    </source>
</reference>
<dbReference type="AlphaFoldDB" id="X1U1I2"/>
<feature type="non-terminal residue" evidence="1">
    <location>
        <position position="1"/>
    </location>
</feature>
<dbReference type="EMBL" id="BARW01021935">
    <property type="protein sequence ID" value="GAI93690.1"/>
    <property type="molecule type" value="Genomic_DNA"/>
</dbReference>
<protein>
    <submittedName>
        <fullName evidence="1">Uncharacterized protein</fullName>
    </submittedName>
</protein>
<evidence type="ECO:0000313" key="1">
    <source>
        <dbReference type="EMBL" id="GAI93690.1"/>
    </source>
</evidence>
<name>X1U1I2_9ZZZZ</name>
<sequence>FRNTYLAEGNDECVILWMLLGGHASDFYFSGYYNQIFLYYMERFLYFYH</sequence>
<gene>
    <name evidence="1" type="ORF">S12H4_36747</name>
</gene>
<comment type="caution">
    <text evidence="1">The sequence shown here is derived from an EMBL/GenBank/DDBJ whole genome shotgun (WGS) entry which is preliminary data.</text>
</comment>